<dbReference type="Pfam" id="PF00117">
    <property type="entry name" value="GATase"/>
    <property type="match status" value="1"/>
</dbReference>
<dbReference type="EMBL" id="JPGY02000001">
    <property type="protein sequence ID" value="KRU11088.1"/>
    <property type="molecule type" value="Genomic_DNA"/>
</dbReference>
<dbReference type="HAMAP" id="MF_00344">
    <property type="entry name" value="GMP_synthase"/>
    <property type="match status" value="1"/>
</dbReference>
<evidence type="ECO:0000256" key="5">
    <source>
        <dbReference type="ARBA" id="ARBA00022749"/>
    </source>
</evidence>
<dbReference type="CDD" id="cd01997">
    <property type="entry name" value="GMP_synthase_C"/>
    <property type="match status" value="1"/>
</dbReference>
<evidence type="ECO:0000313" key="15">
    <source>
        <dbReference type="Proteomes" id="UP000030905"/>
    </source>
</evidence>
<feature type="active site" evidence="9">
    <location>
        <position position="171"/>
    </location>
</feature>
<dbReference type="PANTHER" id="PTHR11922:SF2">
    <property type="entry name" value="GMP SYNTHASE [GLUTAMINE-HYDROLYZING]"/>
    <property type="match status" value="1"/>
</dbReference>
<dbReference type="FunFam" id="3.30.300.10:FF:000002">
    <property type="entry name" value="GMP synthase [glutamine-hydrolyzing]"/>
    <property type="match status" value="1"/>
</dbReference>
<keyword evidence="3 9" id="KW-0436">Ligase</keyword>
<reference evidence="12 15" key="1">
    <citation type="journal article" date="2015" name="Genome Announc.">
        <title>Complete Genome Sequence of the Nitrogen-Fixing and Solvent-Producing Clostridium pasteurianum DSM 525.</title>
        <authorList>
            <person name="Poehlein A."/>
            <person name="Grosse-Honebrink A."/>
            <person name="Zhang Y."/>
            <person name="Minton N.P."/>
            <person name="Daniel R."/>
        </authorList>
    </citation>
    <scope>NUCLEOTIDE SEQUENCE [LARGE SCALE GENOMIC DNA]</scope>
    <source>
        <strain evidence="12">DSM 525</strain>
        <strain evidence="15">DSM 525 / ATCC 6013</strain>
    </source>
</reference>
<dbReference type="PRINTS" id="PR00099">
    <property type="entry name" value="CPSGATASE"/>
</dbReference>
<feature type="binding site" evidence="10">
    <location>
        <begin position="223"/>
        <end position="229"/>
    </location>
    <ligand>
        <name>ATP</name>
        <dbReference type="ChEBI" id="CHEBI:30616"/>
    </ligand>
</feature>
<gene>
    <name evidence="9 12" type="primary">guaA</name>
    <name evidence="12" type="ORF">CLPA_c28500</name>
    <name evidence="13" type="ORF">CP6013_00335</name>
</gene>
<dbReference type="InterPro" id="IPR022955">
    <property type="entry name" value="GMP_synthase"/>
</dbReference>
<dbReference type="NCBIfam" id="TIGR00888">
    <property type="entry name" value="guaA_Nterm"/>
    <property type="match status" value="1"/>
</dbReference>
<dbReference type="Proteomes" id="UP000028042">
    <property type="component" value="Unassembled WGS sequence"/>
</dbReference>
<dbReference type="GO" id="GO:0005829">
    <property type="term" value="C:cytosol"/>
    <property type="evidence" value="ECO:0007669"/>
    <property type="project" value="TreeGrafter"/>
</dbReference>
<protein>
    <recommendedName>
        <fullName evidence="9">GMP synthase [glutamine-hydrolyzing]</fullName>
        <ecNumber evidence="9">6.3.5.2</ecNumber>
    </recommendedName>
    <alternativeName>
        <fullName evidence="9">GMP synthetase</fullName>
    </alternativeName>
    <alternativeName>
        <fullName evidence="9">Glutamine amidotransferase</fullName>
    </alternativeName>
</protein>
<name>A0A0H3J4S8_CLOPA</name>
<dbReference type="CDD" id="cd01742">
    <property type="entry name" value="GATase1_GMP_Synthase"/>
    <property type="match status" value="1"/>
</dbReference>
<evidence type="ECO:0000256" key="7">
    <source>
        <dbReference type="ARBA" id="ARBA00022840"/>
    </source>
</evidence>
<keyword evidence="15" id="KW-1185">Reference proteome</keyword>
<evidence type="ECO:0000313" key="13">
    <source>
        <dbReference type="EMBL" id="KRU11088.1"/>
    </source>
</evidence>
<dbReference type="Gene3D" id="3.30.300.10">
    <property type="match status" value="1"/>
</dbReference>
<dbReference type="GO" id="GO:0005524">
    <property type="term" value="F:ATP binding"/>
    <property type="evidence" value="ECO:0007669"/>
    <property type="project" value="UniProtKB-UniRule"/>
</dbReference>
<proteinExistence type="inferred from homology"/>
<dbReference type="NCBIfam" id="NF000848">
    <property type="entry name" value="PRK00074.1"/>
    <property type="match status" value="1"/>
</dbReference>
<dbReference type="SUPFAM" id="SSF52402">
    <property type="entry name" value="Adenine nucleotide alpha hydrolases-like"/>
    <property type="match status" value="1"/>
</dbReference>
<evidence type="ECO:0000256" key="3">
    <source>
        <dbReference type="ARBA" id="ARBA00022598"/>
    </source>
</evidence>
<keyword evidence="4 9" id="KW-0547">Nucleotide-binding</keyword>
<dbReference type="PROSITE" id="PS51553">
    <property type="entry name" value="GMPS_ATP_PPASE"/>
    <property type="match status" value="1"/>
</dbReference>
<evidence type="ECO:0000256" key="6">
    <source>
        <dbReference type="ARBA" id="ARBA00022755"/>
    </source>
</evidence>
<keyword evidence="8 9" id="KW-0315">Glutamine amidotransferase</keyword>
<evidence type="ECO:0000256" key="8">
    <source>
        <dbReference type="ARBA" id="ARBA00022962"/>
    </source>
</evidence>
<dbReference type="EC" id="6.3.5.2" evidence="9"/>
<dbReference type="AlphaFoldDB" id="A0A0H3J4S8"/>
<evidence type="ECO:0000256" key="1">
    <source>
        <dbReference type="ARBA" id="ARBA00002332"/>
    </source>
</evidence>
<keyword evidence="7 9" id="KW-0067">ATP-binding</keyword>
<dbReference type="PRINTS" id="PR00097">
    <property type="entry name" value="ANTSNTHASEII"/>
</dbReference>
<comment type="function">
    <text evidence="1 9">Catalyzes the synthesis of GMP from XMP.</text>
</comment>
<dbReference type="Gene3D" id="3.40.50.880">
    <property type="match status" value="1"/>
</dbReference>
<sequence length="510" mass="57015">MNRELVLVIDFGGQYNQLIARRVRENNVYCEIIPYTYSIDKIKEKAPKGIIFTGGPNSVYGDNTPKVDKKLFDLGIPVLGICYGHQLITHTLGGKVESAEIREYGKAEINLSKDCKIFNGIEENNIALMSHTDYVSEPPAGFKIAATTKQCPVAAMANEEKNIYGVQFHPEVEHTAFGKEMLSNFLFKVCDLKGDWSMSSFAEEKIKEIKEIVGDKKVICALSGGVDSSVAAVLVHKAIGKQLTCIFVDHGLLRKDEGDQVEDIFRKQFDMNLIRVNAKDRFLGKLSGVSDPEKKRKIIGEEFIRVFEEESKKLGDIAYLVQGTIYPDVVESGTATSATIKSHHNVGGLPEDMEFKLIEPLRELFKDEVRAVGEELGIPHGLVWRQPFPGPGLGIRVLGEITEEKLEIVREADAIFRDEIAKAKLDEAIWQYFACLPNIRSVGVMGDERTYTHTIALRAVTSSDAMTSDWARIPYEVLDTVSRRIVNEVKGVNRIVYDITSKPPATIEWE</sequence>
<evidence type="ECO:0000259" key="11">
    <source>
        <dbReference type="PROSITE" id="PS51553"/>
    </source>
</evidence>
<dbReference type="Proteomes" id="UP000030905">
    <property type="component" value="Chromosome"/>
</dbReference>
<dbReference type="GO" id="GO:0003921">
    <property type="term" value="F:GMP synthase activity"/>
    <property type="evidence" value="ECO:0007669"/>
    <property type="project" value="InterPro"/>
</dbReference>
<dbReference type="EMBL" id="CP009268">
    <property type="protein sequence ID" value="AJA52904.1"/>
    <property type="molecule type" value="Genomic_DNA"/>
</dbReference>
<dbReference type="KEGG" id="cpae:CPAST_c28500"/>
<dbReference type="InterPro" id="IPR022310">
    <property type="entry name" value="NAD/GMP_synthase"/>
</dbReference>
<dbReference type="Pfam" id="PF02540">
    <property type="entry name" value="NAD_synthase"/>
    <property type="match status" value="1"/>
</dbReference>
<dbReference type="FunFam" id="3.40.50.620:FF:000001">
    <property type="entry name" value="GMP synthase [glutamine-hydrolyzing]"/>
    <property type="match status" value="1"/>
</dbReference>
<dbReference type="PROSITE" id="PS51273">
    <property type="entry name" value="GATASE_TYPE_1"/>
    <property type="match status" value="1"/>
</dbReference>
<feature type="domain" description="GMPS ATP-PPase" evidence="11">
    <location>
        <begin position="196"/>
        <end position="385"/>
    </location>
</feature>
<dbReference type="FunFam" id="3.40.50.880:FF:000001">
    <property type="entry name" value="GMP synthase [glutamine-hydrolyzing]"/>
    <property type="match status" value="1"/>
</dbReference>
<dbReference type="Gene3D" id="3.40.50.620">
    <property type="entry name" value="HUPs"/>
    <property type="match status" value="1"/>
</dbReference>
<dbReference type="InterPro" id="IPR004739">
    <property type="entry name" value="GMP_synth_GATase"/>
</dbReference>
<feature type="active site" evidence="9">
    <location>
        <position position="169"/>
    </location>
</feature>
<dbReference type="KEGG" id="cpat:CLPA_c28500"/>
<dbReference type="SUPFAM" id="SSF52317">
    <property type="entry name" value="Class I glutamine amidotransferase-like"/>
    <property type="match status" value="1"/>
</dbReference>
<dbReference type="NCBIfam" id="TIGR00884">
    <property type="entry name" value="guaA_Cterm"/>
    <property type="match status" value="1"/>
</dbReference>
<comment type="catalytic activity">
    <reaction evidence="9">
        <text>XMP + L-glutamine + ATP + H2O = GMP + L-glutamate + AMP + diphosphate + 2 H(+)</text>
        <dbReference type="Rhea" id="RHEA:11680"/>
        <dbReference type="ChEBI" id="CHEBI:15377"/>
        <dbReference type="ChEBI" id="CHEBI:15378"/>
        <dbReference type="ChEBI" id="CHEBI:29985"/>
        <dbReference type="ChEBI" id="CHEBI:30616"/>
        <dbReference type="ChEBI" id="CHEBI:33019"/>
        <dbReference type="ChEBI" id="CHEBI:57464"/>
        <dbReference type="ChEBI" id="CHEBI:58115"/>
        <dbReference type="ChEBI" id="CHEBI:58359"/>
        <dbReference type="ChEBI" id="CHEBI:456215"/>
        <dbReference type="EC" id="6.3.5.2"/>
    </reaction>
</comment>
<dbReference type="GeneID" id="93074972"/>
<dbReference type="InterPro" id="IPR001674">
    <property type="entry name" value="GMP_synth_C"/>
</dbReference>
<dbReference type="Pfam" id="PF00958">
    <property type="entry name" value="GMP_synt_C"/>
    <property type="match status" value="1"/>
</dbReference>
<reference evidence="13" key="2">
    <citation type="submission" date="2015-10" db="EMBL/GenBank/DDBJ databases">
        <title>Improved Draft Genome Sequence of Clostridium pasteurianum Strain ATCC 6013 (DSM 525) Using a Hybrid Next-Generation Sequencing Approach.</title>
        <authorList>
            <person name="Pyne M.E."/>
            <person name="Utturkar S.M."/>
            <person name="Brown S.D."/>
            <person name="Moo-Young M."/>
            <person name="Chung D.A."/>
            <person name="Chou P.C."/>
        </authorList>
    </citation>
    <scope>NUCLEOTIDE SEQUENCE</scope>
    <source>
        <strain evidence="13">ATCC 6013</strain>
    </source>
</reference>
<dbReference type="eggNOG" id="COG0519">
    <property type="taxonomic scope" value="Bacteria"/>
</dbReference>
<reference evidence="13 14" key="3">
    <citation type="journal article" name="Genome Announc.">
        <title>Improved Draft Genome Sequence of Clostridium pasteurianum Strain ATCC 6013 (DSM 525) Using a Hybrid Next-Generation Sequencing Approach.</title>
        <authorList>
            <person name="Pyne M.E."/>
            <person name="Utturkar S."/>
            <person name="Brown S.D."/>
            <person name="Moo-Young M."/>
            <person name="Chung D.A."/>
            <person name="Chou C.P."/>
        </authorList>
    </citation>
    <scope>NUCLEOTIDE SEQUENCE [LARGE SCALE GENOMIC DNA]</scope>
    <source>
        <strain evidence="13 14">ATCC 6013</strain>
    </source>
</reference>
<evidence type="ECO:0000256" key="10">
    <source>
        <dbReference type="PROSITE-ProRule" id="PRU00886"/>
    </source>
</evidence>
<accession>A0A0H3J4S8</accession>
<dbReference type="InterPro" id="IPR029062">
    <property type="entry name" value="Class_I_gatase-like"/>
</dbReference>
<evidence type="ECO:0000256" key="4">
    <source>
        <dbReference type="ARBA" id="ARBA00022741"/>
    </source>
</evidence>
<comment type="pathway">
    <text evidence="2 9">Purine metabolism; GMP biosynthesis; GMP from XMP (L-Gln route): step 1/1.</text>
</comment>
<comment type="subunit">
    <text evidence="9">Homodimer.</text>
</comment>
<feature type="active site" description="Nucleophile" evidence="9">
    <location>
        <position position="82"/>
    </location>
</feature>
<evidence type="ECO:0000313" key="14">
    <source>
        <dbReference type="Proteomes" id="UP000028042"/>
    </source>
</evidence>
<evidence type="ECO:0000256" key="9">
    <source>
        <dbReference type="HAMAP-Rule" id="MF_00344"/>
    </source>
</evidence>
<keyword evidence="5 9" id="KW-0332">GMP biosynthesis</keyword>
<dbReference type="UniPathway" id="UPA00189">
    <property type="reaction ID" value="UER00296"/>
</dbReference>
<dbReference type="InterPro" id="IPR014729">
    <property type="entry name" value="Rossmann-like_a/b/a_fold"/>
</dbReference>
<dbReference type="RefSeq" id="WP_003443073.1">
    <property type="nucleotide sequence ID" value="NZ_ANZB01000003.1"/>
</dbReference>
<dbReference type="PANTHER" id="PTHR11922">
    <property type="entry name" value="GMP SYNTHASE-RELATED"/>
    <property type="match status" value="1"/>
</dbReference>
<dbReference type="PATRIC" id="fig|1262449.3.peg.1296"/>
<evidence type="ECO:0000256" key="2">
    <source>
        <dbReference type="ARBA" id="ARBA00005153"/>
    </source>
</evidence>
<dbReference type="InterPro" id="IPR017926">
    <property type="entry name" value="GATASE"/>
</dbReference>
<keyword evidence="6 9" id="KW-0658">Purine biosynthesis</keyword>
<dbReference type="InterPro" id="IPR025777">
    <property type="entry name" value="GMPS_ATP_PPase_dom"/>
</dbReference>
<evidence type="ECO:0000313" key="12">
    <source>
        <dbReference type="EMBL" id="AJA52904.1"/>
    </source>
</evidence>
<dbReference type="PRINTS" id="PR00096">
    <property type="entry name" value="GATASE"/>
</dbReference>
<organism evidence="12 15">
    <name type="scientific">Clostridium pasteurianum DSM 525 = ATCC 6013</name>
    <dbReference type="NCBI Taxonomy" id="1262449"/>
    <lineage>
        <taxon>Bacteria</taxon>
        <taxon>Bacillati</taxon>
        <taxon>Bacillota</taxon>
        <taxon>Clostridia</taxon>
        <taxon>Eubacteriales</taxon>
        <taxon>Clostridiaceae</taxon>
        <taxon>Clostridium</taxon>
    </lineage>
</organism>